<evidence type="ECO:0000313" key="3">
    <source>
        <dbReference type="Proteomes" id="UP001237642"/>
    </source>
</evidence>
<keyword evidence="1" id="KW-0175">Coiled coil</keyword>
<dbReference type="InterPro" id="IPR002423">
    <property type="entry name" value="Cpn60/GroEL/TCP-1"/>
</dbReference>
<dbReference type="SUPFAM" id="SSF52029">
    <property type="entry name" value="GroEL apical domain-like"/>
    <property type="match status" value="1"/>
</dbReference>
<proteinExistence type="predicted"/>
<feature type="coiled-coil region" evidence="1">
    <location>
        <begin position="66"/>
        <end position="93"/>
    </location>
</feature>
<evidence type="ECO:0000313" key="2">
    <source>
        <dbReference type="EMBL" id="KAK1393214.1"/>
    </source>
</evidence>
<gene>
    <name evidence="2" type="ORF">POM88_012270</name>
</gene>
<keyword evidence="3" id="KW-1185">Reference proteome</keyword>
<dbReference type="GO" id="GO:0005524">
    <property type="term" value="F:ATP binding"/>
    <property type="evidence" value="ECO:0007669"/>
    <property type="project" value="InterPro"/>
</dbReference>
<dbReference type="AlphaFoldDB" id="A0AAD8N1J9"/>
<dbReference type="InterPro" id="IPR027409">
    <property type="entry name" value="GroEL-like_apical_dom_sf"/>
</dbReference>
<comment type="caution">
    <text evidence="2">The sequence shown here is derived from an EMBL/GenBank/DDBJ whole genome shotgun (WGS) entry which is preliminary data.</text>
</comment>
<dbReference type="EMBL" id="JAUIZM010000003">
    <property type="protein sequence ID" value="KAK1393214.1"/>
    <property type="molecule type" value="Genomic_DNA"/>
</dbReference>
<name>A0AAD8N1J9_9APIA</name>
<sequence length="107" mass="11325">MRSVVASKQFGQEDILCPLIADACLQVCPKNPANLNRTEKANVAVFVSGVDTSATETKGTVLIHSANQLENYAKNEEAKVEELIKLVAESSAKVIVSGAAVGEMALH</sequence>
<dbReference type="Gene3D" id="3.50.7.10">
    <property type="entry name" value="GroEL"/>
    <property type="match status" value="1"/>
</dbReference>
<reference evidence="2" key="2">
    <citation type="submission" date="2023-05" db="EMBL/GenBank/DDBJ databases">
        <authorList>
            <person name="Schelkunov M.I."/>
        </authorList>
    </citation>
    <scope>NUCLEOTIDE SEQUENCE</scope>
    <source>
        <strain evidence="2">Hsosn_3</strain>
        <tissue evidence="2">Leaf</tissue>
    </source>
</reference>
<organism evidence="2 3">
    <name type="scientific">Heracleum sosnowskyi</name>
    <dbReference type="NCBI Taxonomy" id="360622"/>
    <lineage>
        <taxon>Eukaryota</taxon>
        <taxon>Viridiplantae</taxon>
        <taxon>Streptophyta</taxon>
        <taxon>Embryophyta</taxon>
        <taxon>Tracheophyta</taxon>
        <taxon>Spermatophyta</taxon>
        <taxon>Magnoliopsida</taxon>
        <taxon>eudicotyledons</taxon>
        <taxon>Gunneridae</taxon>
        <taxon>Pentapetalae</taxon>
        <taxon>asterids</taxon>
        <taxon>campanulids</taxon>
        <taxon>Apiales</taxon>
        <taxon>Apiaceae</taxon>
        <taxon>Apioideae</taxon>
        <taxon>apioid superclade</taxon>
        <taxon>Tordylieae</taxon>
        <taxon>Tordyliinae</taxon>
        <taxon>Heracleum</taxon>
    </lineage>
</organism>
<dbReference type="Proteomes" id="UP001237642">
    <property type="component" value="Unassembled WGS sequence"/>
</dbReference>
<evidence type="ECO:0000256" key="1">
    <source>
        <dbReference type="SAM" id="Coils"/>
    </source>
</evidence>
<dbReference type="Pfam" id="PF00118">
    <property type="entry name" value="Cpn60_TCP1"/>
    <property type="match status" value="1"/>
</dbReference>
<reference evidence="2" key="1">
    <citation type="submission" date="2023-02" db="EMBL/GenBank/DDBJ databases">
        <title>Genome of toxic invasive species Heracleum sosnowskyi carries increased number of genes despite the absence of recent whole-genome duplications.</title>
        <authorList>
            <person name="Schelkunov M."/>
            <person name="Shtratnikova V."/>
            <person name="Makarenko M."/>
            <person name="Klepikova A."/>
            <person name="Omelchenko D."/>
            <person name="Novikova G."/>
            <person name="Obukhova E."/>
            <person name="Bogdanov V."/>
            <person name="Penin A."/>
            <person name="Logacheva M."/>
        </authorList>
    </citation>
    <scope>NUCLEOTIDE SEQUENCE</scope>
    <source>
        <strain evidence="2">Hsosn_3</strain>
        <tissue evidence="2">Leaf</tissue>
    </source>
</reference>
<protein>
    <submittedName>
        <fullName evidence="2">Uncharacterized protein</fullName>
    </submittedName>
</protein>
<accession>A0AAD8N1J9</accession>